<dbReference type="SMART" id="SM00220">
    <property type="entry name" value="S_TKc"/>
    <property type="match status" value="1"/>
</dbReference>
<evidence type="ECO:0000259" key="9">
    <source>
        <dbReference type="PROSITE" id="PS50011"/>
    </source>
</evidence>
<gene>
    <name evidence="10" type="ORF">PCL_07786</name>
</gene>
<evidence type="ECO:0000256" key="2">
    <source>
        <dbReference type="ARBA" id="ARBA00022527"/>
    </source>
</evidence>
<dbReference type="EMBL" id="LCWV01000003">
    <property type="protein sequence ID" value="PWI74472.1"/>
    <property type="molecule type" value="Genomic_DNA"/>
</dbReference>
<dbReference type="GO" id="GO:0004674">
    <property type="term" value="F:protein serine/threonine kinase activity"/>
    <property type="evidence" value="ECO:0007669"/>
    <property type="project" value="UniProtKB-KW"/>
</dbReference>
<sequence length="489" mass="54459">MGCPVKGITGLLCGGTRHHSFNGGGGGCSCSESEVAGGDRIIPADQRVDEEGNSRYKWQHFYHPNPGEMLGGKYKLIAKMGWGQTSTVWLAEDTDLQAPERPKFRAVKIYNNDHASQTATKEIKVLNHMYKGKHGNKHPGAQHVVAGLAVFAIEQLNRSRHLCLVMEPMREPLVTFRRRLGEANSTSLHATNVKLMKGILRQVLAGLDYLHSECRIVHTDIKADNILLTCEDVGVFERFFETVQGQPLPRKVYSDHTVYRSFRSMGNPSEPLVGNMVAKISDFGLSYILQPGTTMTMPIQPTVYRAPEVILGAGWSCSADIWNLAVVIWDIFADTDLFNVIVPKPNGAPGGCYSAATHLVQMTEILGPAPDSLISRSEALASQQFSEALAHPVTGKRCLTVRDYFDGPFYYSFSGSGRWKHTFIVTKWRAILDEVPECLEGEESDFLVFIARMMRWEPEDRATASMLLQDPWLDPAQLGNAEWKLFPIF</sequence>
<proteinExistence type="predicted"/>
<dbReference type="EC" id="2.7.11.1" evidence="1"/>
<dbReference type="GO" id="GO:0000245">
    <property type="term" value="P:spliceosomal complex assembly"/>
    <property type="evidence" value="ECO:0007669"/>
    <property type="project" value="TreeGrafter"/>
</dbReference>
<dbReference type="Proteomes" id="UP000245956">
    <property type="component" value="Unassembled WGS sequence"/>
</dbReference>
<accession>A0A2U3EJ14</accession>
<dbReference type="AlphaFoldDB" id="A0A2U3EJ14"/>
<evidence type="ECO:0000256" key="7">
    <source>
        <dbReference type="ARBA" id="ARBA00047899"/>
    </source>
</evidence>
<organism evidence="10 11">
    <name type="scientific">Purpureocillium lilacinum</name>
    <name type="common">Paecilomyces lilacinus</name>
    <dbReference type="NCBI Taxonomy" id="33203"/>
    <lineage>
        <taxon>Eukaryota</taxon>
        <taxon>Fungi</taxon>
        <taxon>Dikarya</taxon>
        <taxon>Ascomycota</taxon>
        <taxon>Pezizomycotina</taxon>
        <taxon>Sordariomycetes</taxon>
        <taxon>Hypocreomycetidae</taxon>
        <taxon>Hypocreales</taxon>
        <taxon>Ophiocordycipitaceae</taxon>
        <taxon>Purpureocillium</taxon>
    </lineage>
</organism>
<dbReference type="InterPro" id="IPR008271">
    <property type="entry name" value="Ser/Thr_kinase_AS"/>
</dbReference>
<reference evidence="10 11" key="1">
    <citation type="journal article" date="2016" name="Front. Microbiol.">
        <title>Genome and transcriptome sequences reveal the specific parasitism of the nematophagous Purpureocillium lilacinum 36-1.</title>
        <authorList>
            <person name="Xie J."/>
            <person name="Li S."/>
            <person name="Mo C."/>
            <person name="Xiao X."/>
            <person name="Peng D."/>
            <person name="Wang G."/>
            <person name="Xiao Y."/>
        </authorList>
    </citation>
    <scope>NUCLEOTIDE SEQUENCE [LARGE SCALE GENOMIC DNA]</scope>
    <source>
        <strain evidence="10 11">36-1</strain>
    </source>
</reference>
<dbReference type="InterPro" id="IPR000719">
    <property type="entry name" value="Prot_kinase_dom"/>
</dbReference>
<evidence type="ECO:0000256" key="1">
    <source>
        <dbReference type="ARBA" id="ARBA00012513"/>
    </source>
</evidence>
<evidence type="ECO:0000256" key="4">
    <source>
        <dbReference type="ARBA" id="ARBA00022741"/>
    </source>
</evidence>
<protein>
    <recommendedName>
        <fullName evidence="1">non-specific serine/threonine protein kinase</fullName>
        <ecNumber evidence="1">2.7.11.1</ecNumber>
    </recommendedName>
</protein>
<dbReference type="SUPFAM" id="SSF56112">
    <property type="entry name" value="Protein kinase-like (PK-like)"/>
    <property type="match status" value="1"/>
</dbReference>
<keyword evidence="5 10" id="KW-0418">Kinase</keyword>
<evidence type="ECO:0000313" key="11">
    <source>
        <dbReference type="Proteomes" id="UP000245956"/>
    </source>
</evidence>
<dbReference type="Pfam" id="PF00069">
    <property type="entry name" value="Pkinase"/>
    <property type="match status" value="1"/>
</dbReference>
<comment type="caution">
    <text evidence="10">The sequence shown here is derived from an EMBL/GenBank/DDBJ whole genome shotgun (WGS) entry which is preliminary data.</text>
</comment>
<comment type="catalytic activity">
    <reaction evidence="7">
        <text>L-threonyl-[protein] + ATP = O-phospho-L-threonyl-[protein] + ADP + H(+)</text>
        <dbReference type="Rhea" id="RHEA:46608"/>
        <dbReference type="Rhea" id="RHEA-COMP:11060"/>
        <dbReference type="Rhea" id="RHEA-COMP:11605"/>
        <dbReference type="ChEBI" id="CHEBI:15378"/>
        <dbReference type="ChEBI" id="CHEBI:30013"/>
        <dbReference type="ChEBI" id="CHEBI:30616"/>
        <dbReference type="ChEBI" id="CHEBI:61977"/>
        <dbReference type="ChEBI" id="CHEBI:456216"/>
        <dbReference type="EC" id="2.7.11.1"/>
    </reaction>
</comment>
<evidence type="ECO:0000313" key="10">
    <source>
        <dbReference type="EMBL" id="PWI74472.1"/>
    </source>
</evidence>
<evidence type="ECO:0000256" key="5">
    <source>
        <dbReference type="ARBA" id="ARBA00022777"/>
    </source>
</evidence>
<dbReference type="GO" id="GO:0050684">
    <property type="term" value="P:regulation of mRNA processing"/>
    <property type="evidence" value="ECO:0007669"/>
    <property type="project" value="TreeGrafter"/>
</dbReference>
<evidence type="ECO:0000256" key="6">
    <source>
        <dbReference type="ARBA" id="ARBA00022840"/>
    </source>
</evidence>
<keyword evidence="2" id="KW-0723">Serine/threonine-protein kinase</keyword>
<dbReference type="GO" id="GO:0005524">
    <property type="term" value="F:ATP binding"/>
    <property type="evidence" value="ECO:0007669"/>
    <property type="project" value="UniProtKB-KW"/>
</dbReference>
<dbReference type="PROSITE" id="PS00108">
    <property type="entry name" value="PROTEIN_KINASE_ST"/>
    <property type="match status" value="1"/>
</dbReference>
<dbReference type="InterPro" id="IPR011009">
    <property type="entry name" value="Kinase-like_dom_sf"/>
</dbReference>
<dbReference type="PROSITE" id="PS51257">
    <property type="entry name" value="PROKAR_LIPOPROTEIN"/>
    <property type="match status" value="1"/>
</dbReference>
<dbReference type="InterPro" id="IPR051334">
    <property type="entry name" value="SRPK"/>
</dbReference>
<dbReference type="Gene3D" id="1.10.510.10">
    <property type="entry name" value="Transferase(Phosphotransferase) domain 1"/>
    <property type="match status" value="1"/>
</dbReference>
<dbReference type="PANTHER" id="PTHR47634">
    <property type="entry name" value="PROTEIN KINASE DOMAIN-CONTAINING PROTEIN-RELATED"/>
    <property type="match status" value="1"/>
</dbReference>
<evidence type="ECO:0000256" key="3">
    <source>
        <dbReference type="ARBA" id="ARBA00022679"/>
    </source>
</evidence>
<keyword evidence="3" id="KW-0808">Transferase</keyword>
<keyword evidence="4" id="KW-0547">Nucleotide-binding</keyword>
<keyword evidence="6" id="KW-0067">ATP-binding</keyword>
<dbReference type="Gene3D" id="3.30.200.20">
    <property type="entry name" value="Phosphorylase Kinase, domain 1"/>
    <property type="match status" value="1"/>
</dbReference>
<evidence type="ECO:0000256" key="8">
    <source>
        <dbReference type="ARBA" id="ARBA00048679"/>
    </source>
</evidence>
<dbReference type="PANTHER" id="PTHR47634:SF9">
    <property type="entry name" value="PROTEIN KINASE DOMAIN-CONTAINING PROTEIN-RELATED"/>
    <property type="match status" value="1"/>
</dbReference>
<comment type="catalytic activity">
    <reaction evidence="8">
        <text>L-seryl-[protein] + ATP = O-phospho-L-seryl-[protein] + ADP + H(+)</text>
        <dbReference type="Rhea" id="RHEA:17989"/>
        <dbReference type="Rhea" id="RHEA-COMP:9863"/>
        <dbReference type="Rhea" id="RHEA-COMP:11604"/>
        <dbReference type="ChEBI" id="CHEBI:15378"/>
        <dbReference type="ChEBI" id="CHEBI:29999"/>
        <dbReference type="ChEBI" id="CHEBI:30616"/>
        <dbReference type="ChEBI" id="CHEBI:83421"/>
        <dbReference type="ChEBI" id="CHEBI:456216"/>
        <dbReference type="EC" id="2.7.11.1"/>
    </reaction>
</comment>
<dbReference type="PROSITE" id="PS50011">
    <property type="entry name" value="PROTEIN_KINASE_DOM"/>
    <property type="match status" value="1"/>
</dbReference>
<feature type="domain" description="Protein kinase" evidence="9">
    <location>
        <begin position="74"/>
        <end position="473"/>
    </location>
</feature>
<name>A0A2U3EJ14_PURLI</name>